<evidence type="ECO:0000256" key="5">
    <source>
        <dbReference type="ARBA" id="ARBA00022692"/>
    </source>
</evidence>
<name>A0AAN6Q5P3_9PEZI</name>
<evidence type="ECO:0000256" key="11">
    <source>
        <dbReference type="RuleBase" id="RU363010"/>
    </source>
</evidence>
<keyword evidence="5" id="KW-0812">Transmembrane</keyword>
<dbReference type="Proteomes" id="UP001305647">
    <property type="component" value="Unassembled WGS sequence"/>
</dbReference>
<dbReference type="InterPro" id="IPR031463">
    <property type="entry name" value="Mic12"/>
</dbReference>
<keyword evidence="8" id="KW-0472">Membrane</keyword>
<dbReference type="GO" id="GO:0042407">
    <property type="term" value="P:cristae formation"/>
    <property type="evidence" value="ECO:0007669"/>
    <property type="project" value="InterPro"/>
</dbReference>
<evidence type="ECO:0000313" key="13">
    <source>
        <dbReference type="EMBL" id="KAK4104058.1"/>
    </source>
</evidence>
<keyword evidence="14" id="KW-1185">Reference proteome</keyword>
<evidence type="ECO:0000313" key="14">
    <source>
        <dbReference type="Proteomes" id="UP001305647"/>
    </source>
</evidence>
<organism evidence="13 14">
    <name type="scientific">Parathielavia hyrcaniae</name>
    <dbReference type="NCBI Taxonomy" id="113614"/>
    <lineage>
        <taxon>Eukaryota</taxon>
        <taxon>Fungi</taxon>
        <taxon>Dikarya</taxon>
        <taxon>Ascomycota</taxon>
        <taxon>Pezizomycotina</taxon>
        <taxon>Sordariomycetes</taxon>
        <taxon>Sordariomycetidae</taxon>
        <taxon>Sordariales</taxon>
        <taxon>Chaetomiaceae</taxon>
        <taxon>Parathielavia</taxon>
    </lineage>
</organism>
<evidence type="ECO:0000256" key="12">
    <source>
        <dbReference type="SAM" id="MobiDB-lite"/>
    </source>
</evidence>
<keyword evidence="11" id="KW-0999">Mitochondrion inner membrane</keyword>
<protein>
    <recommendedName>
        <fullName evidence="4 11">MICOS complex subunit MIC12</fullName>
    </recommendedName>
    <alternativeName>
        <fullName evidence="10 11">Altered inheritance of mitochondria protein 5, mitochondrial</fullName>
    </alternativeName>
    <alternativeName>
        <fullName evidence="9 11">Found in mitochondrial proteome protein 51</fullName>
    </alternativeName>
</protein>
<comment type="function">
    <text evidence="1 11">Component of the MICOS complex, a large protein complex of the mitochondrial inner membrane that plays crucial roles in the maintenance of crista junctions, inner membrane architecture, and formation of contact sites to the outer membrane.</text>
</comment>
<comment type="subcellular location">
    <subcellularLocation>
        <location evidence="2">Membrane</location>
    </subcellularLocation>
    <subcellularLocation>
        <location evidence="11">Mitochondrion inner membrane</location>
        <topology evidence="11">Single-pass membrane protein</topology>
    </subcellularLocation>
</comment>
<reference evidence="13" key="1">
    <citation type="journal article" date="2023" name="Mol. Phylogenet. Evol.">
        <title>Genome-scale phylogeny and comparative genomics of the fungal order Sordariales.</title>
        <authorList>
            <person name="Hensen N."/>
            <person name="Bonometti L."/>
            <person name="Westerberg I."/>
            <person name="Brannstrom I.O."/>
            <person name="Guillou S."/>
            <person name="Cros-Aarteil S."/>
            <person name="Calhoun S."/>
            <person name="Haridas S."/>
            <person name="Kuo A."/>
            <person name="Mondo S."/>
            <person name="Pangilinan J."/>
            <person name="Riley R."/>
            <person name="LaButti K."/>
            <person name="Andreopoulos B."/>
            <person name="Lipzen A."/>
            <person name="Chen C."/>
            <person name="Yan M."/>
            <person name="Daum C."/>
            <person name="Ng V."/>
            <person name="Clum A."/>
            <person name="Steindorff A."/>
            <person name="Ohm R.A."/>
            <person name="Martin F."/>
            <person name="Silar P."/>
            <person name="Natvig D.O."/>
            <person name="Lalanne C."/>
            <person name="Gautier V."/>
            <person name="Ament-Velasquez S.L."/>
            <person name="Kruys A."/>
            <person name="Hutchinson M.I."/>
            <person name="Powell A.J."/>
            <person name="Barry K."/>
            <person name="Miller A.N."/>
            <person name="Grigoriev I.V."/>
            <person name="Debuchy R."/>
            <person name="Gladieux P."/>
            <person name="Hiltunen Thoren M."/>
            <person name="Johannesson H."/>
        </authorList>
    </citation>
    <scope>NUCLEOTIDE SEQUENCE</scope>
    <source>
        <strain evidence="13">CBS 757.83</strain>
    </source>
</reference>
<dbReference type="GO" id="GO:0061617">
    <property type="term" value="C:MICOS complex"/>
    <property type="evidence" value="ECO:0007669"/>
    <property type="project" value="UniProtKB-UniRule"/>
</dbReference>
<evidence type="ECO:0000256" key="3">
    <source>
        <dbReference type="ARBA" id="ARBA00009188"/>
    </source>
</evidence>
<proteinExistence type="inferred from homology"/>
<keyword evidence="7 11" id="KW-0496">Mitochondrion</keyword>
<keyword evidence="6" id="KW-1133">Transmembrane helix</keyword>
<evidence type="ECO:0000256" key="4">
    <source>
        <dbReference type="ARBA" id="ARBA00018170"/>
    </source>
</evidence>
<dbReference type="Pfam" id="PF17050">
    <property type="entry name" value="AIM5"/>
    <property type="match status" value="1"/>
</dbReference>
<evidence type="ECO:0000256" key="8">
    <source>
        <dbReference type="ARBA" id="ARBA00023136"/>
    </source>
</evidence>
<evidence type="ECO:0000256" key="6">
    <source>
        <dbReference type="ARBA" id="ARBA00022989"/>
    </source>
</evidence>
<dbReference type="GO" id="GO:0044284">
    <property type="term" value="C:mitochondrial crista junction"/>
    <property type="evidence" value="ECO:0007669"/>
    <property type="project" value="InterPro"/>
</dbReference>
<reference evidence="13" key="2">
    <citation type="submission" date="2023-05" db="EMBL/GenBank/DDBJ databases">
        <authorList>
            <consortium name="Lawrence Berkeley National Laboratory"/>
            <person name="Steindorff A."/>
            <person name="Hensen N."/>
            <person name="Bonometti L."/>
            <person name="Westerberg I."/>
            <person name="Brannstrom I.O."/>
            <person name="Guillou S."/>
            <person name="Cros-Aarteil S."/>
            <person name="Calhoun S."/>
            <person name="Haridas S."/>
            <person name="Kuo A."/>
            <person name="Mondo S."/>
            <person name="Pangilinan J."/>
            <person name="Riley R."/>
            <person name="Labutti K."/>
            <person name="Andreopoulos B."/>
            <person name="Lipzen A."/>
            <person name="Chen C."/>
            <person name="Yanf M."/>
            <person name="Daum C."/>
            <person name="Ng V."/>
            <person name="Clum A."/>
            <person name="Ohm R."/>
            <person name="Martin F."/>
            <person name="Silar P."/>
            <person name="Natvig D."/>
            <person name="Lalanne C."/>
            <person name="Gautier V."/>
            <person name="Ament-Velasquez S.L."/>
            <person name="Kruys A."/>
            <person name="Hutchinson M.I."/>
            <person name="Powell A.J."/>
            <person name="Barry K."/>
            <person name="Miller A.N."/>
            <person name="Grigoriev I.V."/>
            <person name="Debuchy R."/>
            <person name="Gladieux P."/>
            <person name="Thoren M.H."/>
            <person name="Johannesson H."/>
        </authorList>
    </citation>
    <scope>NUCLEOTIDE SEQUENCE</scope>
    <source>
        <strain evidence="13">CBS 757.83</strain>
    </source>
</reference>
<evidence type="ECO:0000256" key="10">
    <source>
        <dbReference type="ARBA" id="ARBA00032985"/>
    </source>
</evidence>
<evidence type="ECO:0000256" key="9">
    <source>
        <dbReference type="ARBA" id="ARBA00032159"/>
    </source>
</evidence>
<comment type="caution">
    <text evidence="13">The sequence shown here is derived from an EMBL/GenBank/DDBJ whole genome shotgun (WGS) entry which is preliminary data.</text>
</comment>
<comment type="subunit">
    <text evidence="11">Component of the mitochondrial contact site and cristae organizing system (MICOS) complex.</text>
</comment>
<dbReference type="AlphaFoldDB" id="A0AAN6Q5P3"/>
<dbReference type="EMBL" id="MU863627">
    <property type="protein sequence ID" value="KAK4104058.1"/>
    <property type="molecule type" value="Genomic_DNA"/>
</dbReference>
<evidence type="ECO:0000256" key="1">
    <source>
        <dbReference type="ARBA" id="ARBA00002689"/>
    </source>
</evidence>
<accession>A0AAN6Q5P3</accession>
<sequence>MGFLAGFAGGITLTLSLTYLALLTHTHNRQSQSALLRAQASTLDTLLPPAGTDPTLPLSSRQRNRRNTTVLLPDGTYRPRESLLQPDGASSSSSSSFLETAKTKWNSEVLSAVRWAQTKDWARVREEAEEGVARVLGIELSKEEEERKLGTVYPWPTGRAPAAEAEFHGGGAAVGDTLQQARDTTVSVAQAMRDEARGVVSEAVEEARGAVSKGMEKAHGLVEKTKAMVHLAEDKAEGKVDARMLHVSAVEKALAERYDSARREERMKRSAEEVLRDRYIPMDGRDNSQLRGI</sequence>
<evidence type="ECO:0000256" key="2">
    <source>
        <dbReference type="ARBA" id="ARBA00004370"/>
    </source>
</evidence>
<comment type="similarity">
    <text evidence="3 11">Belongs to the MICOS complex subunit Mic12 family.</text>
</comment>
<gene>
    <name evidence="13" type="ORF">N658DRAFT_521867</name>
</gene>
<feature type="region of interest" description="Disordered" evidence="12">
    <location>
        <begin position="46"/>
        <end position="95"/>
    </location>
</feature>
<evidence type="ECO:0000256" key="7">
    <source>
        <dbReference type="ARBA" id="ARBA00023128"/>
    </source>
</evidence>